<protein>
    <recommendedName>
        <fullName evidence="3">Hemerythrin</fullName>
    </recommendedName>
</protein>
<dbReference type="AlphaFoldDB" id="A0A077M6J4"/>
<evidence type="ECO:0008006" key="3">
    <source>
        <dbReference type="Google" id="ProtNLM"/>
    </source>
</evidence>
<dbReference type="EMBL" id="CAJB01000383">
    <property type="protein sequence ID" value="CCH79655.1"/>
    <property type="molecule type" value="Genomic_DNA"/>
</dbReference>
<dbReference type="Proteomes" id="UP000035721">
    <property type="component" value="Unassembled WGS sequence"/>
</dbReference>
<accession>A0A077M6J4</accession>
<name>A0A077M6J4_9MICO</name>
<reference evidence="1 2" key="1">
    <citation type="journal article" date="2013" name="ISME J.">
        <title>A metabolic model for members of the genus Tetrasphaera involved in enhanced biological phosphorus removal.</title>
        <authorList>
            <person name="Kristiansen R."/>
            <person name="Nguyen H.T.T."/>
            <person name="Saunders A.M."/>
            <person name="Nielsen J.L."/>
            <person name="Wimmer R."/>
            <person name="Le V.Q."/>
            <person name="McIlroy S.J."/>
            <person name="Petrovski S."/>
            <person name="Seviour R.J."/>
            <person name="Calteau A."/>
            <person name="Nielsen K.L."/>
            <person name="Nielsen P.H."/>
        </authorList>
    </citation>
    <scope>NUCLEOTIDE SEQUENCE [LARGE SCALE GENOMIC DNA]</scope>
    <source>
        <strain evidence="1 2">T1-X7</strain>
    </source>
</reference>
<gene>
    <name evidence="1" type="ORF">BN12_510015</name>
</gene>
<proteinExistence type="predicted"/>
<dbReference type="InterPro" id="IPR012349">
    <property type="entry name" value="Split_barrel_FMN-bd"/>
</dbReference>
<organism evidence="1 2">
    <name type="scientific">Nostocoides japonicum T1-X7</name>
    <dbReference type="NCBI Taxonomy" id="1194083"/>
    <lineage>
        <taxon>Bacteria</taxon>
        <taxon>Bacillati</taxon>
        <taxon>Actinomycetota</taxon>
        <taxon>Actinomycetes</taxon>
        <taxon>Micrococcales</taxon>
        <taxon>Intrasporangiaceae</taxon>
        <taxon>Nostocoides</taxon>
    </lineage>
</organism>
<dbReference type="STRING" id="1194083.BN12_510015"/>
<comment type="caution">
    <text evidence="1">The sequence shown here is derived from an EMBL/GenBank/DDBJ whole genome shotgun (WGS) entry which is preliminary data.</text>
</comment>
<dbReference type="Gene3D" id="2.30.110.10">
    <property type="entry name" value="Electron Transport, Fmn-binding Protein, Chain A"/>
    <property type="match status" value="1"/>
</dbReference>
<evidence type="ECO:0000313" key="1">
    <source>
        <dbReference type="EMBL" id="CCH79655.1"/>
    </source>
</evidence>
<dbReference type="OrthoDB" id="162914at2"/>
<keyword evidence="2" id="KW-1185">Reference proteome</keyword>
<dbReference type="SUPFAM" id="SSF50475">
    <property type="entry name" value="FMN-binding split barrel"/>
    <property type="match status" value="1"/>
</dbReference>
<dbReference type="RefSeq" id="WP_048551567.1">
    <property type="nucleotide sequence ID" value="NZ_HF570958.1"/>
</dbReference>
<evidence type="ECO:0000313" key="2">
    <source>
        <dbReference type="Proteomes" id="UP000035721"/>
    </source>
</evidence>
<sequence length="323" mass="35650">MSAVEGVWPAELDGVFDRTLTCEYASLTRDLRPITWAVTPYRGERSLDVSTGLSYPDKAERARRNPQVALLFSDPTGCPSATTSVVLVRGHARVRDADLQANTDRYVRESLAKTSGMNATPWVLRRRMSWYFSRIWIEVWPESMLWWPGGDLEAEPLRWDGGPLTVAPSDPAPVGKRSSGRLRPPVDWRPFADRAQGLGAPVLTTVANGSPLPLRTRGVRRTADGFRVELPAGVAAVDGPACLTFHRVGPGLEWQENVVLVGRASVQGASAEVTVERALNDWSLAGSRWQRMRAFTGPGRSLRRRLAHEAARRGQPVPTVRRA</sequence>